<name>A0A6J5PQB7_9CAUD</name>
<evidence type="ECO:0000313" key="5">
    <source>
        <dbReference type="EMBL" id="CAB4213429.1"/>
    </source>
</evidence>
<sequence length="74" mass="8593">MELSEKLNYYRSLIARRDNAKNTNDKTKLIALVESLDIPLIVLTTESATIIHEDILKKFNSFKNWANEQINTLQ</sequence>
<proteinExistence type="predicted"/>
<evidence type="ECO:0000313" key="3">
    <source>
        <dbReference type="EMBL" id="CAB4177415.1"/>
    </source>
</evidence>
<evidence type="ECO:0000313" key="4">
    <source>
        <dbReference type="EMBL" id="CAB4199293.1"/>
    </source>
</evidence>
<dbReference type="EMBL" id="LR797398">
    <property type="protein sequence ID" value="CAB4213429.1"/>
    <property type="molecule type" value="Genomic_DNA"/>
</dbReference>
<dbReference type="EMBL" id="LR796950">
    <property type="protein sequence ID" value="CAB4177415.1"/>
    <property type="molecule type" value="Genomic_DNA"/>
</dbReference>
<organism evidence="2">
    <name type="scientific">uncultured Caudovirales phage</name>
    <dbReference type="NCBI Taxonomy" id="2100421"/>
    <lineage>
        <taxon>Viruses</taxon>
        <taxon>Duplodnaviria</taxon>
        <taxon>Heunggongvirae</taxon>
        <taxon>Uroviricota</taxon>
        <taxon>Caudoviricetes</taxon>
        <taxon>Peduoviridae</taxon>
        <taxon>Maltschvirus</taxon>
        <taxon>Maltschvirus maltsch</taxon>
    </lineage>
</organism>
<dbReference type="EMBL" id="LR797284">
    <property type="protein sequence ID" value="CAB4199293.1"/>
    <property type="molecule type" value="Genomic_DNA"/>
</dbReference>
<dbReference type="EMBL" id="LR797462">
    <property type="protein sequence ID" value="CAB4218040.1"/>
    <property type="molecule type" value="Genomic_DNA"/>
</dbReference>
<reference evidence="2" key="1">
    <citation type="submission" date="2020-05" db="EMBL/GenBank/DDBJ databases">
        <authorList>
            <person name="Chiriac C."/>
            <person name="Salcher M."/>
            <person name="Ghai R."/>
            <person name="Kavagutti S V."/>
        </authorList>
    </citation>
    <scope>NUCLEOTIDE SEQUENCE</scope>
</reference>
<evidence type="ECO:0000313" key="6">
    <source>
        <dbReference type="EMBL" id="CAB4218040.1"/>
    </source>
</evidence>
<accession>A0A6J5PQB7</accession>
<gene>
    <name evidence="3" type="ORF">UFOVP1001_43</name>
    <name evidence="4" type="ORF">UFOVP1338_33</name>
    <name evidence="5" type="ORF">UFOVP1447_28</name>
    <name evidence="6" type="ORF">UFOVP1599_24</name>
    <name evidence="1" type="ORF">UFOVP827_40</name>
    <name evidence="2" type="ORF">UFOVP916_19</name>
</gene>
<protein>
    <submittedName>
        <fullName evidence="2">Uncharacterized protein</fullName>
    </submittedName>
</protein>
<evidence type="ECO:0000313" key="2">
    <source>
        <dbReference type="EMBL" id="CAB4171445.1"/>
    </source>
</evidence>
<dbReference type="EMBL" id="LR796778">
    <property type="protein sequence ID" value="CAB4165388.1"/>
    <property type="molecule type" value="Genomic_DNA"/>
</dbReference>
<evidence type="ECO:0000313" key="1">
    <source>
        <dbReference type="EMBL" id="CAB4165388.1"/>
    </source>
</evidence>
<dbReference type="EMBL" id="LR796866">
    <property type="protein sequence ID" value="CAB4171445.1"/>
    <property type="molecule type" value="Genomic_DNA"/>
</dbReference>